<sequence length="159" mass="17006">MSDLRALYEEVILDHNRHPRNFLKNPPGATHHAHGFNPLCGDEFSIHLKVEDGVVRDAGFEGAGCAISTASASLMTEAVKGKTVAEVEALFRGVHGMLTHEGPAGEVGKLAVLAGVQEYPMRVKCATLAWHTMRAALEQRAETVTTEDPIPNCGVGHAS</sequence>
<dbReference type="Pfam" id="PF01592">
    <property type="entry name" value="NifU_N"/>
    <property type="match status" value="1"/>
</dbReference>
<evidence type="ECO:0000259" key="2">
    <source>
        <dbReference type="Pfam" id="PF01592"/>
    </source>
</evidence>
<evidence type="ECO:0000313" key="3">
    <source>
        <dbReference type="EMBL" id="OGI45806.1"/>
    </source>
</evidence>
<dbReference type="GO" id="GO:0016226">
    <property type="term" value="P:iron-sulfur cluster assembly"/>
    <property type="evidence" value="ECO:0007669"/>
    <property type="project" value="InterPro"/>
</dbReference>
<proteinExistence type="inferred from homology"/>
<dbReference type="STRING" id="1817760.A2151_07515"/>
<evidence type="ECO:0000313" key="4">
    <source>
        <dbReference type="Proteomes" id="UP000178885"/>
    </source>
</evidence>
<evidence type="ECO:0000256" key="1">
    <source>
        <dbReference type="ARBA" id="ARBA00006420"/>
    </source>
</evidence>
<dbReference type="FunFam" id="3.90.1010.10:FF:000002">
    <property type="entry name" value="Iron-sulfur cluster assembly scaffold protein NifU"/>
    <property type="match status" value="1"/>
</dbReference>
<reference evidence="3 4" key="1">
    <citation type="journal article" date="2016" name="Nat. Commun.">
        <title>Thousands of microbial genomes shed light on interconnected biogeochemical processes in an aquifer system.</title>
        <authorList>
            <person name="Anantharaman K."/>
            <person name="Brown C.T."/>
            <person name="Hug L.A."/>
            <person name="Sharon I."/>
            <person name="Castelle C.J."/>
            <person name="Probst A.J."/>
            <person name="Thomas B.C."/>
            <person name="Singh A."/>
            <person name="Wilkins M.J."/>
            <person name="Karaoz U."/>
            <person name="Brodie E.L."/>
            <person name="Williams K.H."/>
            <person name="Hubbard S.S."/>
            <person name="Banfield J.F."/>
        </authorList>
    </citation>
    <scope>NUCLEOTIDE SEQUENCE [LARGE SCALE GENOMIC DNA]</scope>
</reference>
<dbReference type="EMBL" id="MFSU01000095">
    <property type="protein sequence ID" value="OGI45806.1"/>
    <property type="molecule type" value="Genomic_DNA"/>
</dbReference>
<feature type="domain" description="NIF system FeS cluster assembly NifU N-terminal" evidence="2">
    <location>
        <begin position="8"/>
        <end position="125"/>
    </location>
</feature>
<dbReference type="GO" id="GO:0005506">
    <property type="term" value="F:iron ion binding"/>
    <property type="evidence" value="ECO:0007669"/>
    <property type="project" value="InterPro"/>
</dbReference>
<accession>A0A1F6TL38</accession>
<dbReference type="Gene3D" id="3.90.1010.10">
    <property type="match status" value="1"/>
</dbReference>
<dbReference type="CDD" id="cd06664">
    <property type="entry name" value="IscU_like"/>
    <property type="match status" value="1"/>
</dbReference>
<dbReference type="SUPFAM" id="SSF82649">
    <property type="entry name" value="SufE/NifU"/>
    <property type="match status" value="1"/>
</dbReference>
<gene>
    <name evidence="3" type="ORF">A2151_07515</name>
</gene>
<comment type="caution">
    <text evidence="3">The sequence shown here is derived from an EMBL/GenBank/DDBJ whole genome shotgun (WGS) entry which is preliminary data.</text>
</comment>
<protein>
    <submittedName>
        <fullName evidence="3">SUF system NifU family Fe-S cluster assembly protein</fullName>
    </submittedName>
</protein>
<organism evidence="3 4">
    <name type="scientific">Candidatus Muproteobacteria bacterium RBG_16_65_34</name>
    <dbReference type="NCBI Taxonomy" id="1817760"/>
    <lineage>
        <taxon>Bacteria</taxon>
        <taxon>Pseudomonadati</taxon>
        <taxon>Pseudomonadota</taxon>
        <taxon>Candidatus Muproteobacteria</taxon>
    </lineage>
</organism>
<dbReference type="NCBIfam" id="TIGR01994">
    <property type="entry name" value="SUF_scaf_2"/>
    <property type="match status" value="1"/>
</dbReference>
<dbReference type="Proteomes" id="UP000178885">
    <property type="component" value="Unassembled WGS sequence"/>
</dbReference>
<dbReference type="GO" id="GO:0051536">
    <property type="term" value="F:iron-sulfur cluster binding"/>
    <property type="evidence" value="ECO:0007669"/>
    <property type="project" value="InterPro"/>
</dbReference>
<comment type="similarity">
    <text evidence="1">Belongs to the NifU family.</text>
</comment>
<dbReference type="PANTHER" id="PTHR10093">
    <property type="entry name" value="IRON-SULFUR CLUSTER ASSEMBLY ENZYME NIFU HOMOLOG"/>
    <property type="match status" value="1"/>
</dbReference>
<name>A0A1F6TL38_9PROT</name>
<dbReference type="InterPro" id="IPR002871">
    <property type="entry name" value="NIF_FeS_clus_asmbl_NifU_N"/>
</dbReference>
<dbReference type="AlphaFoldDB" id="A0A1F6TL38"/>